<dbReference type="Gene3D" id="1.10.287.950">
    <property type="entry name" value="Methyl-accepting chemotaxis protein"/>
    <property type="match status" value="1"/>
</dbReference>
<dbReference type="PROSITE" id="PS50192">
    <property type="entry name" value="T_SNARE"/>
    <property type="match status" value="1"/>
</dbReference>
<protein>
    <submittedName>
        <fullName evidence="13">Methyl-accepting chemotaxis sensory transducer</fullName>
    </submittedName>
</protein>
<feature type="domain" description="HAMP" evidence="11">
    <location>
        <begin position="332"/>
        <end position="384"/>
    </location>
</feature>
<evidence type="ECO:0000256" key="4">
    <source>
        <dbReference type="ARBA" id="ARBA00022989"/>
    </source>
</evidence>
<evidence type="ECO:0000256" key="8">
    <source>
        <dbReference type="SAM" id="Phobius"/>
    </source>
</evidence>
<keyword evidence="2" id="KW-1003">Cell membrane</keyword>
<proteinExistence type="inferred from homology"/>
<evidence type="ECO:0000259" key="10">
    <source>
        <dbReference type="PROSITE" id="PS50192"/>
    </source>
</evidence>
<dbReference type="CDD" id="cd06225">
    <property type="entry name" value="HAMP"/>
    <property type="match status" value="1"/>
</dbReference>
<dbReference type="SMART" id="SM00304">
    <property type="entry name" value="HAMP"/>
    <property type="match status" value="1"/>
</dbReference>
<evidence type="ECO:0000256" key="6">
    <source>
        <dbReference type="ARBA" id="ARBA00029447"/>
    </source>
</evidence>
<comment type="similarity">
    <text evidence="6">Belongs to the methyl-accepting chemotaxis (MCP) protein family.</text>
</comment>
<evidence type="ECO:0000256" key="1">
    <source>
        <dbReference type="ARBA" id="ARBA00004429"/>
    </source>
</evidence>
<evidence type="ECO:0000259" key="12">
    <source>
        <dbReference type="PROSITE" id="PS50906"/>
    </source>
</evidence>
<feature type="domain" description="NIT" evidence="12">
    <location>
        <begin position="56"/>
        <end position="301"/>
    </location>
</feature>
<feature type="domain" description="T-SNARE coiled-coil homology" evidence="10">
    <location>
        <begin position="548"/>
        <end position="610"/>
    </location>
</feature>
<keyword evidence="8" id="KW-0472">Membrane</keyword>
<comment type="subcellular location">
    <subcellularLocation>
        <location evidence="1">Cell inner membrane</location>
        <topology evidence="1">Multi-pass membrane protein</topology>
    </subcellularLocation>
</comment>
<keyword evidence="3 8" id="KW-0812">Transmembrane</keyword>
<dbReference type="InterPro" id="IPR000727">
    <property type="entry name" value="T_SNARE_dom"/>
</dbReference>
<dbReference type="PANTHER" id="PTHR32089">
    <property type="entry name" value="METHYL-ACCEPTING CHEMOTAXIS PROTEIN MCPB"/>
    <property type="match status" value="1"/>
</dbReference>
<evidence type="ECO:0000256" key="5">
    <source>
        <dbReference type="ARBA" id="ARBA00023224"/>
    </source>
</evidence>
<dbReference type="PROSITE" id="PS50906">
    <property type="entry name" value="NIT"/>
    <property type="match status" value="1"/>
</dbReference>
<dbReference type="InterPro" id="IPR013587">
    <property type="entry name" value="Nitrate/nitrite_sensing"/>
</dbReference>
<dbReference type="PRINTS" id="PR00260">
    <property type="entry name" value="CHEMTRNSDUCR"/>
</dbReference>
<dbReference type="Pfam" id="PF00672">
    <property type="entry name" value="HAMP"/>
    <property type="match status" value="1"/>
</dbReference>
<keyword evidence="2" id="KW-0997">Cell inner membrane</keyword>
<evidence type="ECO:0000259" key="9">
    <source>
        <dbReference type="PROSITE" id="PS50111"/>
    </source>
</evidence>
<keyword evidence="14" id="KW-1185">Reference proteome</keyword>
<gene>
    <name evidence="13" type="primary">mcp40H-8</name>
    <name evidence="13" type="ORF">GCM10025883_35020</name>
</gene>
<dbReference type="Pfam" id="PF00015">
    <property type="entry name" value="MCPsignal"/>
    <property type="match status" value="1"/>
</dbReference>
<evidence type="ECO:0000256" key="7">
    <source>
        <dbReference type="PROSITE-ProRule" id="PRU00284"/>
    </source>
</evidence>
<dbReference type="InterPro" id="IPR010910">
    <property type="entry name" value="Nitrate/nitrite_sensing_bac"/>
</dbReference>
<dbReference type="PROSITE" id="PS50111">
    <property type="entry name" value="CHEMOTAXIS_TRANSDUC_2"/>
    <property type="match status" value="1"/>
</dbReference>
<comment type="caution">
    <text evidence="13">The sequence shown here is derived from an EMBL/GenBank/DDBJ whole genome shotgun (WGS) entry which is preliminary data.</text>
</comment>
<dbReference type="RefSeq" id="WP_284305003.1">
    <property type="nucleotide sequence ID" value="NZ_BSUO01000001.1"/>
</dbReference>
<evidence type="ECO:0000256" key="2">
    <source>
        <dbReference type="ARBA" id="ARBA00022519"/>
    </source>
</evidence>
<dbReference type="InterPro" id="IPR003660">
    <property type="entry name" value="HAMP_dom"/>
</dbReference>
<dbReference type="Pfam" id="PF08376">
    <property type="entry name" value="NIT"/>
    <property type="match status" value="1"/>
</dbReference>
<feature type="domain" description="Methyl-accepting transducer" evidence="9">
    <location>
        <begin position="389"/>
        <end position="632"/>
    </location>
</feature>
<dbReference type="PROSITE" id="PS50885">
    <property type="entry name" value="HAMP"/>
    <property type="match status" value="1"/>
</dbReference>
<evidence type="ECO:0000256" key="3">
    <source>
        <dbReference type="ARBA" id="ARBA00022692"/>
    </source>
</evidence>
<dbReference type="Proteomes" id="UP001157126">
    <property type="component" value="Unassembled WGS sequence"/>
</dbReference>
<reference evidence="14" key="1">
    <citation type="journal article" date="2019" name="Int. J. Syst. Evol. Microbiol.">
        <title>The Global Catalogue of Microorganisms (GCM) 10K type strain sequencing project: providing services to taxonomists for standard genome sequencing and annotation.</title>
        <authorList>
            <consortium name="The Broad Institute Genomics Platform"/>
            <consortium name="The Broad Institute Genome Sequencing Center for Infectious Disease"/>
            <person name="Wu L."/>
            <person name="Ma J."/>
        </authorList>
    </citation>
    <scope>NUCLEOTIDE SEQUENCE [LARGE SCALE GENOMIC DNA]</scope>
    <source>
        <strain evidence="14">NBRC 113072</strain>
    </source>
</reference>
<dbReference type="EMBL" id="BSUO01000001">
    <property type="protein sequence ID" value="GMA41457.1"/>
    <property type="molecule type" value="Genomic_DNA"/>
</dbReference>
<dbReference type="SUPFAM" id="SSF58104">
    <property type="entry name" value="Methyl-accepting chemotaxis protein (MCP) signaling domain"/>
    <property type="match status" value="1"/>
</dbReference>
<name>A0ABQ6IUC1_9MICO</name>
<keyword evidence="4 8" id="KW-1133">Transmembrane helix</keyword>
<dbReference type="InterPro" id="IPR004090">
    <property type="entry name" value="Chemotax_Me-accpt_rcpt"/>
</dbReference>
<evidence type="ECO:0000313" key="14">
    <source>
        <dbReference type="Proteomes" id="UP001157126"/>
    </source>
</evidence>
<evidence type="ECO:0000259" key="11">
    <source>
        <dbReference type="PROSITE" id="PS50885"/>
    </source>
</evidence>
<dbReference type="InterPro" id="IPR004089">
    <property type="entry name" value="MCPsignal_dom"/>
</dbReference>
<evidence type="ECO:0000313" key="13">
    <source>
        <dbReference type="EMBL" id="GMA41457.1"/>
    </source>
</evidence>
<sequence>MSVSLPRALSSIRARLLLLALLPSLAVFVLAGIMTVEQWNTRSERSTLVGLVQSSSEMSGLAHNLQAERGATNTYVATKGAQLADRIPTLRKATDESLASVEAALADSGLSDEAAAPLQKALAETRGIATIRQEADAFSRPPAEFVAEYTRVIEGVLDTFGPIGQATSDAETAREVTALAQISHAKEKAGLQRAQMTAVFAADKFGDGQRDRIVNLVAQREAFLHAFSVSAGQNGIDQLTAMQGSDIAKQVDSMTTEALGKTSGFGQDPDAWFSTATEYLDGLRGIEQRGYERLAAEADSMFGTVQREFLLTVALVLLTMALTVGLGIWTVRSITGSLASIETTLHELRDGHLDVRAEIVGDDEISAMGRSLNTALDALESAMGRITDAAKRLRGSATDLSGVASGLLTTAGESSTEASEASTSAGHVSADIASLAHSGEQLREAIGEISRSAAQAQQVVSGAVGQADRAAATLTELGASSVRIGEVLKTVSDISEQTNLLALNATIEAARAGEAGKGFAVVASEVKELAQATTNATEDIAGRISRLRSDTEAASVSISEVSSTIAEINEIQTAIAAAVEEQSATTQEMTAHIEQAAGNSRNIASRVTRVADAAGRTDASATTTGASAESMSELSHELDAIVGEFRVRT</sequence>
<keyword evidence="5 7" id="KW-0807">Transducer</keyword>
<dbReference type="PANTHER" id="PTHR32089:SF112">
    <property type="entry name" value="LYSOZYME-LIKE PROTEIN-RELATED"/>
    <property type="match status" value="1"/>
</dbReference>
<accession>A0ABQ6IUC1</accession>
<organism evidence="13 14">
    <name type="scientific">Mobilicoccus caccae</name>
    <dbReference type="NCBI Taxonomy" id="1859295"/>
    <lineage>
        <taxon>Bacteria</taxon>
        <taxon>Bacillati</taxon>
        <taxon>Actinomycetota</taxon>
        <taxon>Actinomycetes</taxon>
        <taxon>Micrococcales</taxon>
        <taxon>Dermatophilaceae</taxon>
        <taxon>Mobilicoccus</taxon>
    </lineage>
</organism>
<feature type="transmembrane region" description="Helical" evidence="8">
    <location>
        <begin position="309"/>
        <end position="331"/>
    </location>
</feature>
<dbReference type="SMART" id="SM00283">
    <property type="entry name" value="MA"/>
    <property type="match status" value="1"/>
</dbReference>